<evidence type="ECO:0000259" key="1">
    <source>
        <dbReference type="Pfam" id="PF13456"/>
    </source>
</evidence>
<dbReference type="InterPro" id="IPR036397">
    <property type="entry name" value="RNaseH_sf"/>
</dbReference>
<keyword evidence="3" id="KW-1185">Reference proteome</keyword>
<dbReference type="Pfam" id="PF13456">
    <property type="entry name" value="RVT_3"/>
    <property type="match status" value="1"/>
</dbReference>
<sequence length="167" mass="18967">MLPLTSSPPFGTVGTIEIIFFRRKEEEANVVWERAATLCHDFRIHNLLNKPLLPVITTDKKWTKPPYGIVKINFDATVLMKKMGYGMFARDSDGFIFGEGAGVIDTDMQTEWAELKAFEESLNFARSLNCPNLVFETDCISLVNRKNKRGQDITLLGHRINDVCKLL</sequence>
<accession>A0A7J8LA67</accession>
<name>A0A7J8LA67_9ROSI</name>
<evidence type="ECO:0000313" key="3">
    <source>
        <dbReference type="Proteomes" id="UP000593572"/>
    </source>
</evidence>
<dbReference type="Gene3D" id="3.30.420.10">
    <property type="entry name" value="Ribonuclease H-like superfamily/Ribonuclease H"/>
    <property type="match status" value="1"/>
</dbReference>
<reference evidence="2 3" key="1">
    <citation type="journal article" date="2019" name="Genome Biol. Evol.">
        <title>Insights into the evolution of the New World diploid cottons (Gossypium, subgenus Houzingenia) based on genome sequencing.</title>
        <authorList>
            <person name="Grover C.E."/>
            <person name="Arick M.A. 2nd"/>
            <person name="Thrash A."/>
            <person name="Conover J.L."/>
            <person name="Sanders W.S."/>
            <person name="Peterson D.G."/>
            <person name="Frelichowski J.E."/>
            <person name="Scheffler J.A."/>
            <person name="Scheffler B.E."/>
            <person name="Wendel J.F."/>
        </authorList>
    </citation>
    <scope>NUCLEOTIDE SEQUENCE [LARGE SCALE GENOMIC DNA]</scope>
    <source>
        <strain evidence="2">157</strain>
        <tissue evidence="2">Leaf</tissue>
    </source>
</reference>
<organism evidence="2 3">
    <name type="scientific">Gossypium lobatum</name>
    <dbReference type="NCBI Taxonomy" id="34289"/>
    <lineage>
        <taxon>Eukaryota</taxon>
        <taxon>Viridiplantae</taxon>
        <taxon>Streptophyta</taxon>
        <taxon>Embryophyta</taxon>
        <taxon>Tracheophyta</taxon>
        <taxon>Spermatophyta</taxon>
        <taxon>Magnoliopsida</taxon>
        <taxon>eudicotyledons</taxon>
        <taxon>Gunneridae</taxon>
        <taxon>Pentapetalae</taxon>
        <taxon>rosids</taxon>
        <taxon>malvids</taxon>
        <taxon>Malvales</taxon>
        <taxon>Malvaceae</taxon>
        <taxon>Malvoideae</taxon>
        <taxon>Gossypium</taxon>
    </lineage>
</organism>
<dbReference type="Proteomes" id="UP000593572">
    <property type="component" value="Unassembled WGS sequence"/>
</dbReference>
<feature type="domain" description="RNase H type-1" evidence="1">
    <location>
        <begin position="73"/>
        <end position="163"/>
    </location>
</feature>
<dbReference type="InterPro" id="IPR002156">
    <property type="entry name" value="RNaseH_domain"/>
</dbReference>
<protein>
    <recommendedName>
        <fullName evidence="1">RNase H type-1 domain-containing protein</fullName>
    </recommendedName>
</protein>
<dbReference type="InterPro" id="IPR052929">
    <property type="entry name" value="RNase_H-like_EbsB-rel"/>
</dbReference>
<evidence type="ECO:0000313" key="2">
    <source>
        <dbReference type="EMBL" id="MBA0549344.1"/>
    </source>
</evidence>
<dbReference type="AlphaFoldDB" id="A0A7J8LA67"/>
<comment type="caution">
    <text evidence="2">The sequence shown here is derived from an EMBL/GenBank/DDBJ whole genome shotgun (WGS) entry which is preliminary data.</text>
</comment>
<dbReference type="EMBL" id="JABEZX010000001">
    <property type="protein sequence ID" value="MBA0549344.1"/>
    <property type="molecule type" value="Genomic_DNA"/>
</dbReference>
<dbReference type="GO" id="GO:0004523">
    <property type="term" value="F:RNA-DNA hybrid ribonuclease activity"/>
    <property type="evidence" value="ECO:0007669"/>
    <property type="project" value="InterPro"/>
</dbReference>
<proteinExistence type="predicted"/>
<dbReference type="PANTHER" id="PTHR47074">
    <property type="entry name" value="BNAC02G40300D PROTEIN"/>
    <property type="match status" value="1"/>
</dbReference>
<feature type="non-terminal residue" evidence="2">
    <location>
        <position position="167"/>
    </location>
</feature>
<gene>
    <name evidence="2" type="ORF">Golob_020380</name>
</gene>
<dbReference type="GO" id="GO:0003676">
    <property type="term" value="F:nucleic acid binding"/>
    <property type="evidence" value="ECO:0007669"/>
    <property type="project" value="InterPro"/>
</dbReference>
<dbReference type="PANTHER" id="PTHR47074:SF48">
    <property type="entry name" value="POLYNUCLEOTIDYL TRANSFERASE, RIBONUCLEASE H-LIKE SUPERFAMILY PROTEIN"/>
    <property type="match status" value="1"/>
</dbReference>